<dbReference type="InterPro" id="IPR029058">
    <property type="entry name" value="AB_hydrolase_fold"/>
</dbReference>
<sequence>MSRIALLLALLLGASLVQAEIKTSEIPYKAPDGTSLIGYYAYDDAITGKRPGVIVVHEWWGLNDYSKRRARDLAALGYSALAIDMYGDGKNTEHPADAQAFMQAALASAPAAKARFLAGLDLLKAQPQTDPDKLAAIGYCFGGKVVLDMAREGVPLAAVVSFHGVLAATSAAKPGAVKAKVLVEHGEQDTLVPMASVNTFKDEFDKAQADYRVVIQPKAKHSFSNPDADRLSHAGHGSEKGPDLGYSKVADENSWADMQALFKEVFGQ</sequence>
<evidence type="ECO:0000256" key="2">
    <source>
        <dbReference type="SAM" id="SignalP"/>
    </source>
</evidence>
<keyword evidence="4" id="KW-0378">Hydrolase</keyword>
<gene>
    <name evidence="4" type="ORF">FXN65_15110</name>
</gene>
<evidence type="ECO:0000313" key="4">
    <source>
        <dbReference type="EMBL" id="QEY63318.1"/>
    </source>
</evidence>
<dbReference type="PANTHER" id="PTHR22946">
    <property type="entry name" value="DIENELACTONE HYDROLASE DOMAIN-CONTAINING PROTEIN-RELATED"/>
    <property type="match status" value="1"/>
</dbReference>
<proteinExistence type="predicted"/>
<keyword evidence="2" id="KW-0732">Signal</keyword>
<dbReference type="AlphaFoldDB" id="A0A5J6QKP0"/>
<feature type="chain" id="PRO_5023815418" evidence="2">
    <location>
        <begin position="20"/>
        <end position="268"/>
    </location>
</feature>
<organism evidence="4 5">
    <name type="scientific">Metapseudomonas lalkuanensis</name>
    <dbReference type="NCBI Taxonomy" id="2604832"/>
    <lineage>
        <taxon>Bacteria</taxon>
        <taxon>Pseudomonadati</taxon>
        <taxon>Pseudomonadota</taxon>
        <taxon>Gammaproteobacteria</taxon>
        <taxon>Pseudomonadales</taxon>
        <taxon>Pseudomonadaceae</taxon>
        <taxon>Metapseudomonas</taxon>
    </lineage>
</organism>
<protein>
    <submittedName>
        <fullName evidence="4">Dienelactone hydrolase family protein</fullName>
    </submittedName>
</protein>
<dbReference type="InterPro" id="IPR050261">
    <property type="entry name" value="FrsA_esterase"/>
</dbReference>
<dbReference type="KEGG" id="plal:FXN65_15110"/>
<reference evidence="4 5" key="1">
    <citation type="submission" date="2019-08" db="EMBL/GenBank/DDBJ databases">
        <title>Whole-genome Sequencing of e-waste polymer degrading bacterium Pseudomonas sp. strain PE08.</title>
        <authorList>
            <person name="Kirdat K."/>
            <person name="Debbarma P."/>
            <person name="Narawade N."/>
            <person name="Suyal D."/>
            <person name="Thorat V."/>
            <person name="Shouche Y."/>
            <person name="Goel R."/>
            <person name="Yadav A."/>
        </authorList>
    </citation>
    <scope>NUCLEOTIDE SEQUENCE [LARGE SCALE GENOMIC DNA]</scope>
    <source>
        <strain evidence="4 5">PE08</strain>
    </source>
</reference>
<feature type="signal peptide" evidence="2">
    <location>
        <begin position="1"/>
        <end position="19"/>
    </location>
</feature>
<keyword evidence="5" id="KW-1185">Reference proteome</keyword>
<evidence type="ECO:0000259" key="3">
    <source>
        <dbReference type="Pfam" id="PF01738"/>
    </source>
</evidence>
<feature type="compositionally biased region" description="Basic and acidic residues" evidence="1">
    <location>
        <begin position="227"/>
        <end position="242"/>
    </location>
</feature>
<evidence type="ECO:0000256" key="1">
    <source>
        <dbReference type="SAM" id="MobiDB-lite"/>
    </source>
</evidence>
<dbReference type="Proteomes" id="UP000327179">
    <property type="component" value="Chromosome"/>
</dbReference>
<dbReference type="Gene3D" id="3.40.50.1820">
    <property type="entry name" value="alpha/beta hydrolase"/>
    <property type="match status" value="1"/>
</dbReference>
<dbReference type="GO" id="GO:0016787">
    <property type="term" value="F:hydrolase activity"/>
    <property type="evidence" value="ECO:0007669"/>
    <property type="project" value="UniProtKB-KW"/>
</dbReference>
<accession>A0A5J6QKP0</accession>
<dbReference type="EMBL" id="CP043311">
    <property type="protein sequence ID" value="QEY63318.1"/>
    <property type="molecule type" value="Genomic_DNA"/>
</dbReference>
<dbReference type="InterPro" id="IPR002925">
    <property type="entry name" value="Dienelactn_hydro"/>
</dbReference>
<name>A0A5J6QKP0_9GAMM</name>
<evidence type="ECO:0000313" key="5">
    <source>
        <dbReference type="Proteomes" id="UP000327179"/>
    </source>
</evidence>
<feature type="region of interest" description="Disordered" evidence="1">
    <location>
        <begin position="222"/>
        <end position="246"/>
    </location>
</feature>
<dbReference type="Pfam" id="PF01738">
    <property type="entry name" value="DLH"/>
    <property type="match status" value="1"/>
</dbReference>
<feature type="domain" description="Dienelactone hydrolase" evidence="3">
    <location>
        <begin position="42"/>
        <end position="265"/>
    </location>
</feature>
<dbReference type="PANTHER" id="PTHR22946:SF0">
    <property type="entry name" value="DIENELACTONE HYDROLASE DOMAIN-CONTAINING PROTEIN"/>
    <property type="match status" value="1"/>
</dbReference>
<dbReference type="SUPFAM" id="SSF53474">
    <property type="entry name" value="alpha/beta-Hydrolases"/>
    <property type="match status" value="1"/>
</dbReference>
<dbReference type="RefSeq" id="WP_151133966.1">
    <property type="nucleotide sequence ID" value="NZ_CP043311.1"/>
</dbReference>